<name>A0A238WT70_9FLAO</name>
<keyword evidence="2" id="KW-1185">Reference proteome</keyword>
<dbReference type="OrthoDB" id="1369841at2"/>
<evidence type="ECO:0000313" key="1">
    <source>
        <dbReference type="EMBL" id="SNR48849.1"/>
    </source>
</evidence>
<dbReference type="Proteomes" id="UP000198379">
    <property type="component" value="Unassembled WGS sequence"/>
</dbReference>
<evidence type="ECO:0000313" key="2">
    <source>
        <dbReference type="Proteomes" id="UP000198379"/>
    </source>
</evidence>
<protein>
    <recommendedName>
        <fullName evidence="3">SMI1 / KNR4 family (SUKH-1)</fullName>
    </recommendedName>
</protein>
<accession>A0A238WT70</accession>
<sequence>MKTKEEIENWFFDIYDSIVPIIRAKEKILDIDSNYGRAESQINDTQEKIVLDQNIIAFYNCNKFWKSHWKTKSELNFKAEGTFDFITFERVMSNSWDDDLGGNDWAPDMKGFRPLDLFYDSDGFVGFYVEREDKKGLYLVHSDSSVSPLHIDFEGYLKLLSISRGFGWWQNALVEISTGKHQPNVDSFKENMPKIFPDFKYEEFKELYESLRIDK</sequence>
<gene>
    <name evidence="1" type="ORF">SAMN06265376_1011365</name>
</gene>
<organism evidence="1 2">
    <name type="scientific">Dokdonia pacifica</name>
    <dbReference type="NCBI Taxonomy" id="1627892"/>
    <lineage>
        <taxon>Bacteria</taxon>
        <taxon>Pseudomonadati</taxon>
        <taxon>Bacteroidota</taxon>
        <taxon>Flavobacteriia</taxon>
        <taxon>Flavobacteriales</taxon>
        <taxon>Flavobacteriaceae</taxon>
        <taxon>Dokdonia</taxon>
    </lineage>
</organism>
<dbReference type="AlphaFoldDB" id="A0A238WT70"/>
<reference evidence="1 2" key="1">
    <citation type="submission" date="2017-06" db="EMBL/GenBank/DDBJ databases">
        <authorList>
            <person name="Kim H.J."/>
            <person name="Triplett B.A."/>
        </authorList>
    </citation>
    <scope>NUCLEOTIDE SEQUENCE [LARGE SCALE GENOMIC DNA]</scope>
    <source>
        <strain evidence="1 2">DSM 25597</strain>
    </source>
</reference>
<proteinExistence type="predicted"/>
<evidence type="ECO:0008006" key="3">
    <source>
        <dbReference type="Google" id="ProtNLM"/>
    </source>
</evidence>
<dbReference type="EMBL" id="FZNY01000001">
    <property type="protein sequence ID" value="SNR48849.1"/>
    <property type="molecule type" value="Genomic_DNA"/>
</dbReference>
<dbReference type="RefSeq" id="WP_089370622.1">
    <property type="nucleotide sequence ID" value="NZ_BMEP01000003.1"/>
</dbReference>